<dbReference type="AlphaFoldDB" id="A0A139A5L2"/>
<proteinExistence type="predicted"/>
<keyword evidence="2" id="KW-1185">Reference proteome</keyword>
<sequence length="63" mass="6623">MAITSVSSPQKSMLKAVDLQPPLTSLGIAGTYFVTWTALAFGIITPEVITGAHTGGLKYLKQT</sequence>
<dbReference type="EMBL" id="KQ965791">
    <property type="protein sequence ID" value="KXS12112.1"/>
    <property type="molecule type" value="Genomic_DNA"/>
</dbReference>
<dbReference type="OrthoDB" id="9996086at2759"/>
<gene>
    <name evidence="1" type="ORF">M427DRAFT_59795</name>
</gene>
<organism evidence="1 2">
    <name type="scientific">Gonapodya prolifera (strain JEL478)</name>
    <name type="common">Monoblepharis prolifera</name>
    <dbReference type="NCBI Taxonomy" id="1344416"/>
    <lineage>
        <taxon>Eukaryota</taxon>
        <taxon>Fungi</taxon>
        <taxon>Fungi incertae sedis</taxon>
        <taxon>Chytridiomycota</taxon>
        <taxon>Chytridiomycota incertae sedis</taxon>
        <taxon>Monoblepharidomycetes</taxon>
        <taxon>Monoblepharidales</taxon>
        <taxon>Gonapodyaceae</taxon>
        <taxon>Gonapodya</taxon>
    </lineage>
</organism>
<accession>A0A139A5L2</accession>
<evidence type="ECO:0000313" key="1">
    <source>
        <dbReference type="EMBL" id="KXS12112.1"/>
    </source>
</evidence>
<reference evidence="1 2" key="1">
    <citation type="journal article" date="2015" name="Genome Biol. Evol.">
        <title>Phylogenomic analyses indicate that early fungi evolved digesting cell walls of algal ancestors of land plants.</title>
        <authorList>
            <person name="Chang Y."/>
            <person name="Wang S."/>
            <person name="Sekimoto S."/>
            <person name="Aerts A.L."/>
            <person name="Choi C."/>
            <person name="Clum A."/>
            <person name="LaButti K.M."/>
            <person name="Lindquist E.A."/>
            <person name="Yee Ngan C."/>
            <person name="Ohm R.A."/>
            <person name="Salamov A.A."/>
            <person name="Grigoriev I.V."/>
            <person name="Spatafora J.W."/>
            <person name="Berbee M.L."/>
        </authorList>
    </citation>
    <scope>NUCLEOTIDE SEQUENCE [LARGE SCALE GENOMIC DNA]</scope>
    <source>
        <strain evidence="1 2">JEL478</strain>
    </source>
</reference>
<name>A0A139A5L2_GONPJ</name>
<dbReference type="Proteomes" id="UP000070544">
    <property type="component" value="Unassembled WGS sequence"/>
</dbReference>
<evidence type="ECO:0000313" key="2">
    <source>
        <dbReference type="Proteomes" id="UP000070544"/>
    </source>
</evidence>
<protein>
    <submittedName>
        <fullName evidence="1">Uncharacterized protein</fullName>
    </submittedName>
</protein>